<comment type="caution">
    <text evidence="2">The sequence shown here is derived from an EMBL/GenBank/DDBJ whole genome shotgun (WGS) entry which is preliminary data.</text>
</comment>
<protein>
    <submittedName>
        <fullName evidence="2">Uncharacterized protein</fullName>
    </submittedName>
</protein>
<evidence type="ECO:0000256" key="1">
    <source>
        <dbReference type="SAM" id="MobiDB-lite"/>
    </source>
</evidence>
<feature type="region of interest" description="Disordered" evidence="1">
    <location>
        <begin position="154"/>
        <end position="199"/>
    </location>
</feature>
<gene>
    <name evidence="2" type="ORF">SEPCBS119000_005550</name>
</gene>
<name>A0ABP0E045_9PEZI</name>
<accession>A0ABP0E045</accession>
<reference evidence="2 3" key="1">
    <citation type="submission" date="2024-01" db="EMBL/GenBank/DDBJ databases">
        <authorList>
            <person name="Allen C."/>
            <person name="Tagirdzhanova G."/>
        </authorList>
    </citation>
    <scope>NUCLEOTIDE SEQUENCE [LARGE SCALE GENOMIC DNA]</scope>
    <source>
        <strain evidence="2 3">CBS 119000</strain>
    </source>
</reference>
<feature type="compositionally biased region" description="Low complexity" evidence="1">
    <location>
        <begin position="179"/>
        <end position="190"/>
    </location>
</feature>
<keyword evidence="3" id="KW-1185">Reference proteome</keyword>
<feature type="compositionally biased region" description="Low complexity" evidence="1">
    <location>
        <begin position="39"/>
        <end position="55"/>
    </location>
</feature>
<feature type="region of interest" description="Disordered" evidence="1">
    <location>
        <begin position="37"/>
        <end position="119"/>
    </location>
</feature>
<feature type="compositionally biased region" description="Basic and acidic residues" evidence="1">
    <location>
        <begin position="72"/>
        <end position="119"/>
    </location>
</feature>
<evidence type="ECO:0000313" key="3">
    <source>
        <dbReference type="Proteomes" id="UP001642502"/>
    </source>
</evidence>
<sequence length="437" mass="49275">MASAAPTFGTGWRPEHFSVGGQDPVPPFFAKTPSLFAKTPTASTSGSVVSSASPVLNGPGVTGLSTPSTADTIKKFLELQTQRDLERERREVERERREVEREQRDKDREQRDKEREQREQELHKCMMDFFQSFGNSSRKQEPTLARPVALEEVAGTSADTDHDVVVHPDAGPTEDANDSSVSSQVSTQESCDADEESANADRDFSDRYLRYNEDGYMVHETVPTSFVSRIYPPLAMCGPTCEGFDPSRTPPSSVQGLPDVRDWMAKDIHLKILRTQEVLRNAAIPYKFWTMYAASRLADPFVVGIFDTDTMNAPWHNFVLAVICAKGLDAYAQERQLAEVPEKDPTNPIIAWQKLVQASKFTVMTHTDWYGKACHVTDAVLCWDSQMSARLNKKLSKLSPTHHLDDSRHYLKILYQLEQYATRQWRVQRASQAPVSR</sequence>
<dbReference type="Proteomes" id="UP001642502">
    <property type="component" value="Unassembled WGS sequence"/>
</dbReference>
<proteinExistence type="predicted"/>
<evidence type="ECO:0000313" key="2">
    <source>
        <dbReference type="EMBL" id="CAK7273238.1"/>
    </source>
</evidence>
<organism evidence="2 3">
    <name type="scientific">Sporothrix epigloea</name>
    <dbReference type="NCBI Taxonomy" id="1892477"/>
    <lineage>
        <taxon>Eukaryota</taxon>
        <taxon>Fungi</taxon>
        <taxon>Dikarya</taxon>
        <taxon>Ascomycota</taxon>
        <taxon>Pezizomycotina</taxon>
        <taxon>Sordariomycetes</taxon>
        <taxon>Sordariomycetidae</taxon>
        <taxon>Ophiostomatales</taxon>
        <taxon>Ophiostomataceae</taxon>
        <taxon>Sporothrix</taxon>
    </lineage>
</organism>
<dbReference type="EMBL" id="CAWUON010000107">
    <property type="protein sequence ID" value="CAK7273238.1"/>
    <property type="molecule type" value="Genomic_DNA"/>
</dbReference>